<name>A0AAE9PVM1_PAEPO</name>
<accession>A0AAE9PVM1</accession>
<organism evidence="1">
    <name type="scientific">Paenibacillus polymyxa</name>
    <name type="common">Bacillus polymyxa</name>
    <dbReference type="NCBI Taxonomy" id="1406"/>
    <lineage>
        <taxon>Bacteria</taxon>
        <taxon>Bacillati</taxon>
        <taxon>Bacillota</taxon>
        <taxon>Bacilli</taxon>
        <taxon>Bacillales</taxon>
        <taxon>Paenibacillaceae</taxon>
        <taxon>Paenibacillus</taxon>
    </lineage>
</organism>
<sequence>MEISVYAVRYKGNWTLRLSVDIRVDMTWWMNQDEGQENVVERWVLLGDELPLSWGTKLCETFKELADMERWGKGQWWAYILAQLKSELALEPFDGERILSGGVENICIWDHVQGWTSCTKGGDEGRETDGVLRSIQKRSLITGINGLDRECLTRQANELANLLSGRQLLVPEVEALLAEAAPGLEHAWRSAAQLAYLQGRLSFAAGLAPAPRTRWSAARTHELRCNRCGSGECTARDAHRADVRRALTVRHVSHWGAAVNARCCFVAQRNPSCRAQQAGPRRRNSTAGG</sequence>
<dbReference type="AlphaFoldDB" id="A0AAE9PVM1"/>
<dbReference type="EMBL" id="CP097770">
    <property type="protein sequence ID" value="UZP76353.1"/>
    <property type="molecule type" value="Genomic_DNA"/>
</dbReference>
<proteinExistence type="predicted"/>
<protein>
    <submittedName>
        <fullName evidence="1">Uncharacterized protein</fullName>
    </submittedName>
</protein>
<reference evidence="1" key="1">
    <citation type="submission" date="2022-11" db="EMBL/GenBank/DDBJ databases">
        <authorList>
            <person name="Vasilchenko N.G."/>
            <person name="Prazdnova E.V."/>
            <person name="Gorovtsov A.V."/>
            <person name="Chistyakov V.A."/>
            <person name="Pak M.L."/>
        </authorList>
    </citation>
    <scope>NUCLEOTIDE SEQUENCE</scope>
    <source>
        <strain evidence="1">R 4.5</strain>
    </source>
</reference>
<gene>
    <name evidence="1" type="ORF">MF626_07540</name>
</gene>
<evidence type="ECO:0000313" key="1">
    <source>
        <dbReference type="EMBL" id="UZP76353.1"/>
    </source>
</evidence>